<organism evidence="2 3">
    <name type="scientific">Desulfovibrio fairfieldensis</name>
    <dbReference type="NCBI Taxonomy" id="44742"/>
    <lineage>
        <taxon>Bacteria</taxon>
        <taxon>Pseudomonadati</taxon>
        <taxon>Thermodesulfobacteriota</taxon>
        <taxon>Desulfovibrionia</taxon>
        <taxon>Desulfovibrionales</taxon>
        <taxon>Desulfovibrionaceae</taxon>
        <taxon>Desulfovibrio</taxon>
    </lineage>
</organism>
<dbReference type="KEGG" id="dfi:AXF13_11165"/>
<dbReference type="SUPFAM" id="SSF54913">
    <property type="entry name" value="GlnB-like"/>
    <property type="match status" value="1"/>
</dbReference>
<dbReference type="Pfam" id="PF02641">
    <property type="entry name" value="DUF190"/>
    <property type="match status" value="1"/>
</dbReference>
<accession>A0A120KM88</accession>
<dbReference type="Gene3D" id="3.30.70.120">
    <property type="match status" value="1"/>
</dbReference>
<proteinExistence type="inferred from homology"/>
<dbReference type="AlphaFoldDB" id="A0A120KM88"/>
<comment type="similarity">
    <text evidence="1">Belongs to the UPF0166 family.</text>
</comment>
<dbReference type="STRING" id="44742.AXF13_11165"/>
<dbReference type="RefSeq" id="WP_062253306.1">
    <property type="nucleotide sequence ID" value="NZ_CP014229.1"/>
</dbReference>
<evidence type="ECO:0000256" key="1">
    <source>
        <dbReference type="ARBA" id="ARBA00010554"/>
    </source>
</evidence>
<evidence type="ECO:0000313" key="2">
    <source>
        <dbReference type="EMBL" id="AMD90631.1"/>
    </source>
</evidence>
<name>A0A120KM88_9BACT</name>
<dbReference type="InterPro" id="IPR003793">
    <property type="entry name" value="UPF0166"/>
</dbReference>
<gene>
    <name evidence="2" type="ORF">AXF13_11165</name>
</gene>
<keyword evidence="3" id="KW-1185">Reference proteome</keyword>
<dbReference type="Proteomes" id="UP000069241">
    <property type="component" value="Chromosome"/>
</dbReference>
<protein>
    <submittedName>
        <fullName evidence="2">Uncharacterized protein</fullName>
    </submittedName>
</protein>
<dbReference type="EMBL" id="CP014229">
    <property type="protein sequence ID" value="AMD90631.1"/>
    <property type="molecule type" value="Genomic_DNA"/>
</dbReference>
<sequence>MRGWQLTFYTQQGRSHGTRSIAEWLVAEAKALGISGATMSAAQGGYGRDGRLHWANFFELAEQPLEVTMALSDEAAERLFARIAAEGLRIFYTKVPVEFGITGEK</sequence>
<dbReference type="InterPro" id="IPR015867">
    <property type="entry name" value="N-reg_PII/ATP_PRibTrfase_C"/>
</dbReference>
<reference evidence="3" key="1">
    <citation type="submission" date="2016-02" db="EMBL/GenBank/DDBJ databases">
        <authorList>
            <person name="Holder M.E."/>
            <person name="Ajami N.J."/>
            <person name="Petrosino J.F."/>
        </authorList>
    </citation>
    <scope>NUCLEOTIDE SEQUENCE [LARGE SCALE GENOMIC DNA]</scope>
    <source>
        <strain evidence="3">CCUG 45958</strain>
    </source>
</reference>
<evidence type="ECO:0000313" key="3">
    <source>
        <dbReference type="Proteomes" id="UP000069241"/>
    </source>
</evidence>
<dbReference type="InterPro" id="IPR011322">
    <property type="entry name" value="N-reg_PII-like_a/b"/>
</dbReference>